<reference evidence="2" key="1">
    <citation type="submission" date="2016-10" db="EMBL/GenBank/DDBJ databases">
        <authorList>
            <person name="Varghese N."/>
            <person name="Submissions S."/>
        </authorList>
    </citation>
    <scope>NUCLEOTIDE SEQUENCE [LARGE SCALE GENOMIC DNA]</scope>
    <source>
        <strain evidence="2">XJ109</strain>
    </source>
</reference>
<dbReference type="STRING" id="684065.SAMN05421738_1083"/>
<keyword evidence="2" id="KW-1185">Reference proteome</keyword>
<dbReference type="Proteomes" id="UP000199149">
    <property type="component" value="Unassembled WGS sequence"/>
</dbReference>
<gene>
    <name evidence="1" type="ORF">SAMN05421738_1083</name>
</gene>
<proteinExistence type="predicted"/>
<sequence>MKKVLYFITILFPIIIFSQVGIGTEYPSAMLDIVPKSNSNYTLKLKNGANEEVSNIDNNGNVYFKGALKSNGNAGTDGYLLESRGVNESPIWVDANQTVVYKYVTIGYNAVNTNESSQVNADSEKLINFTTNTPLVNSSEIGTWNTTTLKYTTKKDGIYEVLVNINANTSASTTNRKGILTIHMGSAKQLFWGSNIIDSNTSVDYTGKVTRYLAKGVDIYITVNMTTAWKYNYSAININYSPKTN</sequence>
<accession>A0A1I4WZB8</accession>
<organism evidence="1 2">
    <name type="scientific">Algoriella xinjiangensis</name>
    <dbReference type="NCBI Taxonomy" id="684065"/>
    <lineage>
        <taxon>Bacteria</taxon>
        <taxon>Pseudomonadati</taxon>
        <taxon>Bacteroidota</taxon>
        <taxon>Flavobacteriia</taxon>
        <taxon>Flavobacteriales</taxon>
        <taxon>Weeksellaceae</taxon>
        <taxon>Algoriella</taxon>
    </lineage>
</organism>
<name>A0A1I4WZB8_9FLAO</name>
<dbReference type="EMBL" id="FOUZ01000008">
    <property type="protein sequence ID" value="SFN19208.1"/>
    <property type="molecule type" value="Genomic_DNA"/>
</dbReference>
<dbReference type="OrthoDB" id="1345111at2"/>
<evidence type="ECO:0000313" key="1">
    <source>
        <dbReference type="EMBL" id="SFN19208.1"/>
    </source>
</evidence>
<protein>
    <submittedName>
        <fullName evidence="1">Uncharacterized protein</fullName>
    </submittedName>
</protein>
<evidence type="ECO:0000313" key="2">
    <source>
        <dbReference type="Proteomes" id="UP000199149"/>
    </source>
</evidence>
<dbReference type="RefSeq" id="WP_143080483.1">
    <property type="nucleotide sequence ID" value="NZ_FOUZ01000008.1"/>
</dbReference>
<dbReference type="AlphaFoldDB" id="A0A1I4WZB8"/>